<keyword evidence="5 6" id="KW-0472">Membrane</keyword>
<dbReference type="OMA" id="FRFGHEM"/>
<feature type="transmembrane region" description="Helical" evidence="6">
    <location>
        <begin position="78"/>
        <end position="100"/>
    </location>
</feature>
<evidence type="ECO:0000256" key="3">
    <source>
        <dbReference type="ARBA" id="ARBA00022692"/>
    </source>
</evidence>
<keyword evidence="2" id="KW-0813">Transport</keyword>
<evidence type="ECO:0000313" key="8">
    <source>
        <dbReference type="Proteomes" id="UP000002630"/>
    </source>
</evidence>
<dbReference type="GO" id="GO:0005459">
    <property type="term" value="F:UDP-galactose transmembrane transporter activity"/>
    <property type="evidence" value="ECO:0007669"/>
    <property type="project" value="TreeGrafter"/>
</dbReference>
<dbReference type="SUPFAM" id="SSF103481">
    <property type="entry name" value="Multidrug resistance efflux transporter EmrE"/>
    <property type="match status" value="2"/>
</dbReference>
<dbReference type="EMBL" id="FN649734">
    <property type="protein sequence ID" value="CBJ26911.1"/>
    <property type="molecule type" value="Genomic_DNA"/>
</dbReference>
<dbReference type="AlphaFoldDB" id="D7G364"/>
<comment type="subcellular location">
    <subcellularLocation>
        <location evidence="1">Membrane</location>
        <topology evidence="1">Multi-pass membrane protein</topology>
    </subcellularLocation>
</comment>
<dbReference type="EMBL" id="FN648708">
    <property type="protein sequence ID" value="CBJ26911.1"/>
    <property type="molecule type" value="Genomic_DNA"/>
</dbReference>
<dbReference type="InterPro" id="IPR037185">
    <property type="entry name" value="EmrE-like"/>
</dbReference>
<proteinExistence type="predicted"/>
<dbReference type="InParanoid" id="D7G364"/>
<protein>
    <submittedName>
        <fullName evidence="7">Uncharacterized protein</fullName>
    </submittedName>
</protein>
<evidence type="ECO:0000256" key="1">
    <source>
        <dbReference type="ARBA" id="ARBA00004141"/>
    </source>
</evidence>
<keyword evidence="3 6" id="KW-0812">Transmembrane</keyword>
<evidence type="ECO:0000313" key="7">
    <source>
        <dbReference type="EMBL" id="CBJ26911.1"/>
    </source>
</evidence>
<feature type="transmembrane region" description="Helical" evidence="6">
    <location>
        <begin position="132"/>
        <end position="148"/>
    </location>
</feature>
<dbReference type="Gene3D" id="1.10.3730.20">
    <property type="match status" value="1"/>
</dbReference>
<dbReference type="PANTHER" id="PTHR10778">
    <property type="entry name" value="SOLUTE CARRIER FAMILY 35 MEMBER B"/>
    <property type="match status" value="1"/>
</dbReference>
<sequence>MPSSLDFHLYGTARVVRRDGKERPHPASYNGESRSRGVGRFSATLFLLWVPCVVNVVFAFLGMQCVGSSGEKMPQQLFGLTGSAYIGAMILSIEALQYVNFPTKELGKSCKMIPVMLFGVLFAKKQYSVREYLCVALITTGIVIFNLAERSNNEQDKRNSMYGLCLLVASLIFDGVMTSSQERLKAICKPTVYEMMFYTNAWALGFLSAAAFASGQWMKGSLFCADNPLVTGYVVAFSLAAACGQFFIYYTITTFNPLACATITTTRKFFTIVFSVITFGHSISLKQWGGVAMVFVGIGFYMHGKHKRPSSEEEHDCCQEESEASMRLLEEGDRDASCIGQRLSSSPE</sequence>
<keyword evidence="8" id="KW-1185">Reference proteome</keyword>
<dbReference type="GO" id="GO:0005789">
    <property type="term" value="C:endoplasmic reticulum membrane"/>
    <property type="evidence" value="ECO:0007669"/>
    <property type="project" value="TreeGrafter"/>
</dbReference>
<name>D7G364_ECTSI</name>
<dbReference type="FunCoup" id="D7G364">
    <property type="interactions" value="428"/>
</dbReference>
<keyword evidence="4 6" id="KW-1133">Transmembrane helix</keyword>
<dbReference type="GO" id="GO:0005460">
    <property type="term" value="F:UDP-glucose transmembrane transporter activity"/>
    <property type="evidence" value="ECO:0007669"/>
    <property type="project" value="TreeGrafter"/>
</dbReference>
<organism evidence="7 8">
    <name type="scientific">Ectocarpus siliculosus</name>
    <name type="common">Brown alga</name>
    <name type="synonym">Conferva siliculosa</name>
    <dbReference type="NCBI Taxonomy" id="2880"/>
    <lineage>
        <taxon>Eukaryota</taxon>
        <taxon>Sar</taxon>
        <taxon>Stramenopiles</taxon>
        <taxon>Ochrophyta</taxon>
        <taxon>PX clade</taxon>
        <taxon>Phaeophyceae</taxon>
        <taxon>Ectocarpales</taxon>
        <taxon>Ectocarpaceae</taxon>
        <taxon>Ectocarpus</taxon>
    </lineage>
</organism>
<dbReference type="Proteomes" id="UP000002630">
    <property type="component" value="Linkage Group LG09"/>
</dbReference>
<dbReference type="STRING" id="2880.D7G364"/>
<dbReference type="PANTHER" id="PTHR10778:SF18">
    <property type="entry name" value="SUGAR PHOSPHATE TRANSPORTER DOMAIN-CONTAINING PROTEIN"/>
    <property type="match status" value="1"/>
</dbReference>
<gene>
    <name evidence="7" type="ORF">Esi_0050_0021</name>
</gene>
<dbReference type="Pfam" id="PF08449">
    <property type="entry name" value="UAA"/>
    <property type="match status" value="1"/>
</dbReference>
<feature type="transmembrane region" description="Helical" evidence="6">
    <location>
        <begin position="197"/>
        <end position="218"/>
    </location>
</feature>
<evidence type="ECO:0000256" key="2">
    <source>
        <dbReference type="ARBA" id="ARBA00022448"/>
    </source>
</evidence>
<dbReference type="OrthoDB" id="1601at2759"/>
<dbReference type="GO" id="GO:0000139">
    <property type="term" value="C:Golgi membrane"/>
    <property type="evidence" value="ECO:0007669"/>
    <property type="project" value="TreeGrafter"/>
</dbReference>
<evidence type="ECO:0000256" key="4">
    <source>
        <dbReference type="ARBA" id="ARBA00022989"/>
    </source>
</evidence>
<evidence type="ECO:0000256" key="5">
    <source>
        <dbReference type="ARBA" id="ARBA00023136"/>
    </source>
</evidence>
<reference evidence="7 8" key="1">
    <citation type="journal article" date="2010" name="Nature">
        <title>The Ectocarpus genome and the independent evolution of multicellularity in brown algae.</title>
        <authorList>
            <person name="Cock J.M."/>
            <person name="Sterck L."/>
            <person name="Rouze P."/>
            <person name="Scornet D."/>
            <person name="Allen A.E."/>
            <person name="Amoutzias G."/>
            <person name="Anthouard V."/>
            <person name="Artiguenave F."/>
            <person name="Aury J.M."/>
            <person name="Badger J.H."/>
            <person name="Beszteri B."/>
            <person name="Billiau K."/>
            <person name="Bonnet E."/>
            <person name="Bothwell J.H."/>
            <person name="Bowler C."/>
            <person name="Boyen C."/>
            <person name="Brownlee C."/>
            <person name="Carrano C.J."/>
            <person name="Charrier B."/>
            <person name="Cho G.Y."/>
            <person name="Coelho S.M."/>
            <person name="Collen J."/>
            <person name="Corre E."/>
            <person name="Da Silva C."/>
            <person name="Delage L."/>
            <person name="Delaroque N."/>
            <person name="Dittami S.M."/>
            <person name="Doulbeau S."/>
            <person name="Elias M."/>
            <person name="Farnham G."/>
            <person name="Gachon C.M."/>
            <person name="Gschloessl B."/>
            <person name="Heesch S."/>
            <person name="Jabbari K."/>
            <person name="Jubin C."/>
            <person name="Kawai H."/>
            <person name="Kimura K."/>
            <person name="Kloareg B."/>
            <person name="Kupper F.C."/>
            <person name="Lang D."/>
            <person name="Le Bail A."/>
            <person name="Leblanc C."/>
            <person name="Lerouge P."/>
            <person name="Lohr M."/>
            <person name="Lopez P.J."/>
            <person name="Martens C."/>
            <person name="Maumus F."/>
            <person name="Michel G."/>
            <person name="Miranda-Saavedra D."/>
            <person name="Morales J."/>
            <person name="Moreau H."/>
            <person name="Motomura T."/>
            <person name="Nagasato C."/>
            <person name="Napoli C.A."/>
            <person name="Nelson D.R."/>
            <person name="Nyvall-Collen P."/>
            <person name="Peters A.F."/>
            <person name="Pommier C."/>
            <person name="Potin P."/>
            <person name="Poulain J."/>
            <person name="Quesneville H."/>
            <person name="Read B."/>
            <person name="Rensing S.A."/>
            <person name="Ritter A."/>
            <person name="Rousvoal S."/>
            <person name="Samanta M."/>
            <person name="Samson G."/>
            <person name="Schroeder D.C."/>
            <person name="Segurens B."/>
            <person name="Strittmatter M."/>
            <person name="Tonon T."/>
            <person name="Tregear J.W."/>
            <person name="Valentin K."/>
            <person name="von Dassow P."/>
            <person name="Yamagishi T."/>
            <person name="Van de Peer Y."/>
            <person name="Wincker P."/>
        </authorList>
    </citation>
    <scope>NUCLEOTIDE SEQUENCE [LARGE SCALE GENOMIC DNA]</scope>
    <source>
        <strain evidence="8">Ec32 / CCAP1310/4</strain>
    </source>
</reference>
<dbReference type="InterPro" id="IPR013657">
    <property type="entry name" value="SCL35B1-4/HUT1"/>
</dbReference>
<feature type="transmembrane region" description="Helical" evidence="6">
    <location>
        <begin position="230"/>
        <end position="251"/>
    </location>
</feature>
<dbReference type="eggNOG" id="KOG1580">
    <property type="taxonomic scope" value="Eukaryota"/>
</dbReference>
<evidence type="ECO:0000256" key="6">
    <source>
        <dbReference type="SAM" id="Phobius"/>
    </source>
</evidence>
<feature type="transmembrane region" description="Helical" evidence="6">
    <location>
        <begin position="46"/>
        <end position="66"/>
    </location>
</feature>
<accession>D7G364</accession>